<reference evidence="2 3" key="1">
    <citation type="submission" date="2016-10" db="EMBL/GenBank/DDBJ databases">
        <authorList>
            <person name="de Groot N.N."/>
        </authorList>
    </citation>
    <scope>NUCLEOTIDE SEQUENCE [LARGE SCALE GENOMIC DNA]</scope>
    <source>
        <strain evidence="2 3">KH2T6</strain>
    </source>
</reference>
<feature type="transmembrane region" description="Helical" evidence="1">
    <location>
        <begin position="21"/>
        <end position="40"/>
    </location>
</feature>
<proteinExistence type="predicted"/>
<keyword evidence="1" id="KW-1133">Transmembrane helix</keyword>
<feature type="transmembrane region" description="Helical" evidence="1">
    <location>
        <begin position="368"/>
        <end position="387"/>
    </location>
</feature>
<dbReference type="AlphaFoldDB" id="A0A1H7GQ58"/>
<dbReference type="EMBL" id="FOAT01000002">
    <property type="protein sequence ID" value="SEK40189.1"/>
    <property type="molecule type" value="Genomic_DNA"/>
</dbReference>
<dbReference type="Proteomes" id="UP000186015">
    <property type="component" value="Unassembled WGS sequence"/>
</dbReference>
<protein>
    <recommendedName>
        <fullName evidence="4">MacB-like core domain-containing protein</fullName>
    </recommendedName>
</protein>
<keyword evidence="1" id="KW-0812">Transmembrane</keyword>
<organism evidence="2 3">
    <name type="scientific">Ruminococcus albus</name>
    <dbReference type="NCBI Taxonomy" id="1264"/>
    <lineage>
        <taxon>Bacteria</taxon>
        <taxon>Bacillati</taxon>
        <taxon>Bacillota</taxon>
        <taxon>Clostridia</taxon>
        <taxon>Eubacteriales</taxon>
        <taxon>Oscillospiraceae</taxon>
        <taxon>Ruminococcus</taxon>
    </lineage>
</organism>
<name>A0A1H7GQ58_RUMAL</name>
<evidence type="ECO:0000313" key="2">
    <source>
        <dbReference type="EMBL" id="SEK40189.1"/>
    </source>
</evidence>
<feature type="transmembrane region" description="Helical" evidence="1">
    <location>
        <begin position="318"/>
        <end position="338"/>
    </location>
</feature>
<feature type="transmembrane region" description="Helical" evidence="1">
    <location>
        <begin position="393"/>
        <end position="416"/>
    </location>
</feature>
<gene>
    <name evidence="2" type="ORF">SAMN05216469_102213</name>
</gene>
<dbReference type="OrthoDB" id="2034769at2"/>
<accession>A0A1H7GQ58</accession>
<keyword evidence="1" id="KW-0472">Membrane</keyword>
<dbReference type="RefSeq" id="WP_074829511.1">
    <property type="nucleotide sequence ID" value="NZ_FOAT01000002.1"/>
</dbReference>
<sequence>MSLFIIKNGIKILRKHLFQTVIMTLLAFFCLYILGAAIGAKETSHKAEKKYTETYGEMTLYYTSEGLSELTYQNFCNGAGREDFDKLHSFLEKLKNTDRFDFVSLSSQNLEVTSQPFDEQFLYGYEEGKAVEPQMGPDDKMMYETKSIQVSQKFFDTFSVSVSEGSGFDKGDYILNDDGEIPVLLGSAYKGSFSIGDTFEGYYMCEPFRYRVKGFVGNDAFFFNRANNKMISCERYIILPALYSDKADNFARIMLLDQVFGFINSSIGYEVTKQMFDDLRTESGIGNWNIFLNYKGAMTSESVLDKYSAMTSEVSKQFGLIVVIMLCFASIVNIISLCSMLRENFQTFGVEMLCGASLKSIISESSTAVIMIMLLSDISASLLLLAMNYSVKAILLVQLAVTGIILFSCIICGIYIKHMNLNTYIGGKE</sequence>
<evidence type="ECO:0000256" key="1">
    <source>
        <dbReference type="SAM" id="Phobius"/>
    </source>
</evidence>
<evidence type="ECO:0000313" key="3">
    <source>
        <dbReference type="Proteomes" id="UP000186015"/>
    </source>
</evidence>
<evidence type="ECO:0008006" key="4">
    <source>
        <dbReference type="Google" id="ProtNLM"/>
    </source>
</evidence>